<keyword evidence="6" id="KW-1133">Transmembrane helix</keyword>
<sequence>MALEPQTATGSASKLGKYELTREMSGSGVASTWLAQTEGSTKSYVVLRLHKHVTKKPEVAEAFLRDAKNGKLLTHANVVPMVETGVGDGEIFVVAEHFEGETLSSLVTNAKTAGIPLPIALRIGLELLEGLAAAHAQSEPVAHGELSPFHVQVGKDGVTRVGGFGWARALAKLGPHGIMKQDRLAYAPPERVKAMSAATPGGPTGTIDPKGDVFAAAVILWEIIAKQRLFASKMEAAVVQKVLSGPIQELSSVMIEGLPAALEEALPKALERDPAKRASLDSLLQALRSVPADKLAKPEEVGAFVEKLASKPGAAPAVAPAASPAVAPAASPAVAPAAAAGPKPVPAAAARPPQPTVVGVAAPGANGKAPLGVKAPAVSAPVAAPAAEKKDAAEDKAAGPTVPKLGAPKPMTRQRTLVGGVEPPKPAAAALPKPAAKVEPAAEAKAPAEAKAADKPADKPEGAPAAEAKKPVVPPPAKAAPLPQKPGISIPKPPTPPVVGAKPEVPKPPPLVRPVAESLPGEDIEIDDDADAFKVEVKDAPKAEEPKVEAKKPEEPKAEEPKAEAKKPEEAKAEEPKAEDKPEHVVVTKSEMPTVVTKTPTTGPSPAESDGSEAPVSRTKATALDRLKPGSTLGRYEILLRVAKGGMASVWAARLQGSRGFQKTVAIKTMLPDVSDDPDFETMFLDEARVAARIRHPNVVEIFDLGEQDDILYIVMEWVEGDTLSTVQKAAKTLGGIPQNIILRLASQICAGLHAAHELRDDNGALVDLVHRDISPGNILISTSGFAKIADFGVAKSRGRLYVTRAEGVVKGKTPYLSPEQLGGLPLDRRSDLFSLGVLLYVMVTGLHPFRGETEFKTVENIALKDPIPPRELVPSIHADFEKVILKALEKDRTKRYSTAGEMQRAIDQVSSQVGTPITDEDVADFVRKVIGEANAKRAAELRAAIAAADASLAADRASIPPPITSEPKVDSKPEAPAKAGSEAADVPVFGDIGAASPAVPAAPPLPRLETLQSVPVPTPTTAQPAAKDDDDLLLAAQASQKKKRVLIGVGAFAAIAIGAAVVLSGGGDKTEKPTPTPTTTEQAPAAQATTPPPQPTEAKQPEPPPTPTAEPSKAEEPKAEEPAVPAPEATQAAAGENKAPTTWKAPAVNTTKTVRPPSTGTSKTTNKTTKKTTKFDPTGI</sequence>
<dbReference type="OrthoDB" id="9801841at2"/>
<dbReference type="CDD" id="cd14014">
    <property type="entry name" value="STKc_PknB_like"/>
    <property type="match status" value="1"/>
</dbReference>
<dbReference type="PROSITE" id="PS00109">
    <property type="entry name" value="PROTEIN_KINASE_TYR"/>
    <property type="match status" value="1"/>
</dbReference>
<feature type="domain" description="Protein kinase" evidence="7">
    <location>
        <begin position="636"/>
        <end position="911"/>
    </location>
</feature>
<gene>
    <name evidence="8" type="ORF">E8A74_49805</name>
</gene>
<dbReference type="Proteomes" id="UP000309215">
    <property type="component" value="Unassembled WGS sequence"/>
</dbReference>
<evidence type="ECO:0000256" key="4">
    <source>
        <dbReference type="ARBA" id="ARBA00022840"/>
    </source>
</evidence>
<keyword evidence="9" id="KW-1185">Reference proteome</keyword>
<feature type="compositionally biased region" description="Low complexity" evidence="5">
    <location>
        <begin position="427"/>
        <end position="439"/>
    </location>
</feature>
<feature type="region of interest" description="Disordered" evidence="5">
    <location>
        <begin position="1065"/>
        <end position="1181"/>
    </location>
</feature>
<dbReference type="InterPro" id="IPR008266">
    <property type="entry name" value="Tyr_kinase_AS"/>
</dbReference>
<dbReference type="PANTHER" id="PTHR43289">
    <property type="entry name" value="MITOGEN-ACTIVATED PROTEIN KINASE KINASE KINASE 20-RELATED"/>
    <property type="match status" value="1"/>
</dbReference>
<feature type="region of interest" description="Disordered" evidence="5">
    <location>
        <begin position="958"/>
        <end position="983"/>
    </location>
</feature>
<keyword evidence="2" id="KW-0547">Nucleotide-binding</keyword>
<evidence type="ECO:0000256" key="3">
    <source>
        <dbReference type="ARBA" id="ARBA00022777"/>
    </source>
</evidence>
<organism evidence="8 9">
    <name type="scientific">Polyangium fumosum</name>
    <dbReference type="NCBI Taxonomy" id="889272"/>
    <lineage>
        <taxon>Bacteria</taxon>
        <taxon>Pseudomonadati</taxon>
        <taxon>Myxococcota</taxon>
        <taxon>Polyangia</taxon>
        <taxon>Polyangiales</taxon>
        <taxon>Polyangiaceae</taxon>
        <taxon>Polyangium</taxon>
    </lineage>
</organism>
<feature type="compositionally biased region" description="Basic and acidic residues" evidence="5">
    <location>
        <begin position="387"/>
        <end position="397"/>
    </location>
</feature>
<evidence type="ECO:0000256" key="6">
    <source>
        <dbReference type="SAM" id="Phobius"/>
    </source>
</evidence>
<keyword evidence="6" id="KW-0472">Membrane</keyword>
<keyword evidence="3" id="KW-0418">Kinase</keyword>
<dbReference type="AlphaFoldDB" id="A0A4U1IHK5"/>
<proteinExistence type="predicted"/>
<dbReference type="EMBL" id="SSMQ01000126">
    <property type="protein sequence ID" value="TKC93316.1"/>
    <property type="molecule type" value="Genomic_DNA"/>
</dbReference>
<feature type="compositionally biased region" description="Polar residues" evidence="5">
    <location>
        <begin position="1149"/>
        <end position="1159"/>
    </location>
</feature>
<feature type="compositionally biased region" description="Low complexity" evidence="5">
    <location>
        <begin position="593"/>
        <end position="602"/>
    </location>
</feature>
<feature type="compositionally biased region" description="Basic and acidic residues" evidence="5">
    <location>
        <begin position="1113"/>
        <end position="1122"/>
    </location>
</feature>
<feature type="compositionally biased region" description="Pro residues" evidence="5">
    <location>
        <begin position="1091"/>
        <end position="1109"/>
    </location>
</feature>
<dbReference type="Gene3D" id="3.30.200.20">
    <property type="entry name" value="Phosphorylase Kinase, domain 1"/>
    <property type="match status" value="2"/>
</dbReference>
<accession>A0A4U1IHK5</accession>
<feature type="compositionally biased region" description="Low complexity" evidence="5">
    <location>
        <begin position="1078"/>
        <end position="1090"/>
    </location>
</feature>
<keyword evidence="1" id="KW-0808">Transferase</keyword>
<dbReference type="PROSITE" id="PS50011">
    <property type="entry name" value="PROTEIN_KINASE_DOM"/>
    <property type="match status" value="2"/>
</dbReference>
<dbReference type="GO" id="GO:0004674">
    <property type="term" value="F:protein serine/threonine kinase activity"/>
    <property type="evidence" value="ECO:0007669"/>
    <property type="project" value="TreeGrafter"/>
</dbReference>
<feature type="compositionally biased region" description="Acidic residues" evidence="5">
    <location>
        <begin position="520"/>
        <end position="530"/>
    </location>
</feature>
<feature type="transmembrane region" description="Helical" evidence="6">
    <location>
        <begin position="1046"/>
        <end position="1067"/>
    </location>
</feature>
<evidence type="ECO:0000256" key="5">
    <source>
        <dbReference type="SAM" id="MobiDB-lite"/>
    </source>
</evidence>
<dbReference type="GO" id="GO:0005524">
    <property type="term" value="F:ATP binding"/>
    <property type="evidence" value="ECO:0007669"/>
    <property type="project" value="UniProtKB-KW"/>
</dbReference>
<dbReference type="Gene3D" id="1.10.510.10">
    <property type="entry name" value="Transferase(Phosphotransferase) domain 1"/>
    <property type="match status" value="2"/>
</dbReference>
<feature type="compositionally biased region" description="Low complexity" evidence="5">
    <location>
        <begin position="1123"/>
        <end position="1135"/>
    </location>
</feature>
<feature type="region of interest" description="Disordered" evidence="5">
    <location>
        <begin position="386"/>
        <end position="618"/>
    </location>
</feature>
<dbReference type="SUPFAM" id="SSF56112">
    <property type="entry name" value="Protein kinase-like (PK-like)"/>
    <property type="match status" value="2"/>
</dbReference>
<feature type="compositionally biased region" description="Basic and acidic residues" evidence="5">
    <location>
        <begin position="440"/>
        <end position="461"/>
    </location>
</feature>
<feature type="compositionally biased region" description="Low complexity" evidence="5">
    <location>
        <begin position="479"/>
        <end position="490"/>
    </location>
</feature>
<evidence type="ECO:0000313" key="8">
    <source>
        <dbReference type="EMBL" id="TKC93316.1"/>
    </source>
</evidence>
<dbReference type="RefSeq" id="WP_136936259.1">
    <property type="nucleotide sequence ID" value="NZ_SSMQ01000126.1"/>
</dbReference>
<reference evidence="8 9" key="1">
    <citation type="submission" date="2019-04" db="EMBL/GenBank/DDBJ databases">
        <authorList>
            <person name="Li Y."/>
            <person name="Wang J."/>
        </authorList>
    </citation>
    <scope>NUCLEOTIDE SEQUENCE [LARGE SCALE GENOMIC DNA]</scope>
    <source>
        <strain evidence="8 9">DSM 14668</strain>
    </source>
</reference>
<keyword evidence="4" id="KW-0067">ATP-binding</keyword>
<dbReference type="InterPro" id="IPR011009">
    <property type="entry name" value="Kinase-like_dom_sf"/>
</dbReference>
<dbReference type="Pfam" id="PF00069">
    <property type="entry name" value="Pkinase"/>
    <property type="match status" value="2"/>
</dbReference>
<name>A0A4U1IHK5_9BACT</name>
<evidence type="ECO:0000259" key="7">
    <source>
        <dbReference type="PROSITE" id="PS50011"/>
    </source>
</evidence>
<dbReference type="InterPro" id="IPR000719">
    <property type="entry name" value="Prot_kinase_dom"/>
</dbReference>
<keyword evidence="6" id="KW-0812">Transmembrane</keyword>
<evidence type="ECO:0000256" key="1">
    <source>
        <dbReference type="ARBA" id="ARBA00022679"/>
    </source>
</evidence>
<dbReference type="PANTHER" id="PTHR43289:SF6">
    <property type="entry name" value="SERINE_THREONINE-PROTEIN KINASE NEKL-3"/>
    <property type="match status" value="1"/>
</dbReference>
<comment type="caution">
    <text evidence="8">The sequence shown here is derived from an EMBL/GenBank/DDBJ whole genome shotgun (WGS) entry which is preliminary data.</text>
</comment>
<evidence type="ECO:0000313" key="9">
    <source>
        <dbReference type="Proteomes" id="UP000309215"/>
    </source>
</evidence>
<feature type="compositionally biased region" description="Basic and acidic residues" evidence="5">
    <location>
        <begin position="531"/>
        <end position="586"/>
    </location>
</feature>
<evidence type="ECO:0000256" key="2">
    <source>
        <dbReference type="ARBA" id="ARBA00022741"/>
    </source>
</evidence>
<protein>
    <recommendedName>
        <fullName evidence="7">Protein kinase domain-containing protein</fullName>
    </recommendedName>
</protein>
<feature type="domain" description="Protein kinase" evidence="7">
    <location>
        <begin position="18"/>
        <end position="290"/>
    </location>
</feature>